<reference evidence="2" key="1">
    <citation type="journal article" date="2019" name="Int. J. Syst. Evol. Microbiol.">
        <title>The Global Catalogue of Microorganisms (GCM) 10K type strain sequencing project: providing services to taxonomists for standard genome sequencing and annotation.</title>
        <authorList>
            <consortium name="The Broad Institute Genomics Platform"/>
            <consortium name="The Broad Institute Genome Sequencing Center for Infectious Disease"/>
            <person name="Wu L."/>
            <person name="Ma J."/>
        </authorList>
    </citation>
    <scope>NUCLEOTIDE SEQUENCE [LARGE SCALE GENOMIC DNA]</scope>
    <source>
        <strain evidence="2">IBRC-M 10813</strain>
    </source>
</reference>
<evidence type="ECO:0000313" key="2">
    <source>
        <dbReference type="Proteomes" id="UP001595843"/>
    </source>
</evidence>
<proteinExistence type="predicted"/>
<organism evidence="1 2">
    <name type="scientific">Salinithrix halophila</name>
    <dbReference type="NCBI Taxonomy" id="1485204"/>
    <lineage>
        <taxon>Bacteria</taxon>
        <taxon>Bacillati</taxon>
        <taxon>Bacillota</taxon>
        <taxon>Bacilli</taxon>
        <taxon>Bacillales</taxon>
        <taxon>Thermoactinomycetaceae</taxon>
        <taxon>Salinithrix</taxon>
    </lineage>
</organism>
<name>A0ABV8JI53_9BACL</name>
<accession>A0ABV8JI53</accession>
<comment type="caution">
    <text evidence="1">The sequence shown here is derived from an EMBL/GenBank/DDBJ whole genome shotgun (WGS) entry which is preliminary data.</text>
</comment>
<evidence type="ECO:0000313" key="1">
    <source>
        <dbReference type="EMBL" id="MFC4076901.1"/>
    </source>
</evidence>
<gene>
    <name evidence="1" type="ORF">ACFOUO_08760</name>
</gene>
<keyword evidence="2" id="KW-1185">Reference proteome</keyword>
<dbReference type="Proteomes" id="UP001595843">
    <property type="component" value="Unassembled WGS sequence"/>
</dbReference>
<sequence>MRVFPHGNVVNFEASVREMTAPELERLITDVLAVRPPVLTGILDMKKEAVYLYGTAESFRADEENGVVIVTARTAEGETHRETYPFDDLIISHEMHFDVVEGEEGEAFRYPVYYVTFGAGEKEEITLFFAGRDRVSEPLHYVVEYWSQAGESGRDAQFHPGSCSIPLDFKACLNNE</sequence>
<protein>
    <submittedName>
        <fullName evidence="1">Uncharacterized protein</fullName>
    </submittedName>
</protein>
<dbReference type="RefSeq" id="WP_380704256.1">
    <property type="nucleotide sequence ID" value="NZ_JBHSAP010000009.1"/>
</dbReference>
<dbReference type="EMBL" id="JBHSAP010000009">
    <property type="protein sequence ID" value="MFC4076901.1"/>
    <property type="molecule type" value="Genomic_DNA"/>
</dbReference>